<organism evidence="2 3">
    <name type="scientific">Globodera rostochiensis</name>
    <name type="common">Golden nematode worm</name>
    <name type="synonym">Heterodera rostochiensis</name>
    <dbReference type="NCBI Taxonomy" id="31243"/>
    <lineage>
        <taxon>Eukaryota</taxon>
        <taxon>Metazoa</taxon>
        <taxon>Ecdysozoa</taxon>
        <taxon>Nematoda</taxon>
        <taxon>Chromadorea</taxon>
        <taxon>Rhabditida</taxon>
        <taxon>Tylenchina</taxon>
        <taxon>Tylenchomorpha</taxon>
        <taxon>Tylenchoidea</taxon>
        <taxon>Heteroderidae</taxon>
        <taxon>Heteroderinae</taxon>
        <taxon>Globodera</taxon>
    </lineage>
</organism>
<proteinExistence type="predicted"/>
<evidence type="ECO:0000313" key="3">
    <source>
        <dbReference type="WBParaSite" id="Gr19_v10_g7020.t1"/>
    </source>
</evidence>
<dbReference type="AlphaFoldDB" id="A0A914I3P7"/>
<dbReference type="WBParaSite" id="Gr19_v10_g7020.t1">
    <property type="protein sequence ID" value="Gr19_v10_g7020.t1"/>
    <property type="gene ID" value="Gr19_v10_g7020"/>
</dbReference>
<dbReference type="Proteomes" id="UP000887572">
    <property type="component" value="Unplaced"/>
</dbReference>
<feature type="region of interest" description="Disordered" evidence="1">
    <location>
        <begin position="315"/>
        <end position="341"/>
    </location>
</feature>
<sequence length="480" mass="52835">MNAAAAVGALKCYDALPRAHPYRDADKFPISLWAFRAGRNADKFPISLLPIKVIWPPNNDGLSMSPIRQTFFKALGAPVVVDERDEITRQRLLFTAVLREHFEALFNASGGPEDRAAKWEEIRHLMIEQGTHTLLDKDWKYVAGCYWQNIRKESIRRLAKLRVGSAKQPRPSQLELDEAVSDIISRRGPNALETVLRNYSKWHDDEEGVEQQVQLQLQHRLLQHPVEDDHQLHQQTDMAGLTPTANVERESRHKSDSPVMAEGHEAELVLSNQAALAQLVHNATASSSAITVVSCCSPPSSSSASSTPAKLVLDHNHQQQQLHRQSPSRSSTTPKLQQHHQQHNNLMMNNNSSSSGQSYYTPNAVGVGGVAAAAPIDENPSASLGKLVSRTHSLLLNGGFDGMATDFEQQIRQLVTGYKAWMFDQLFQQDDSDQTSTTLVMVDGTLSGLASSNSNTITASTSATTGIAVSTNSAKRARML</sequence>
<name>A0A914I3P7_GLORO</name>
<evidence type="ECO:0000313" key="2">
    <source>
        <dbReference type="Proteomes" id="UP000887572"/>
    </source>
</evidence>
<protein>
    <submittedName>
        <fullName evidence="3">Uncharacterized protein</fullName>
    </submittedName>
</protein>
<accession>A0A914I3P7</accession>
<reference evidence="3" key="1">
    <citation type="submission" date="2022-11" db="UniProtKB">
        <authorList>
            <consortium name="WormBaseParasite"/>
        </authorList>
    </citation>
    <scope>IDENTIFICATION</scope>
</reference>
<evidence type="ECO:0000256" key="1">
    <source>
        <dbReference type="SAM" id="MobiDB-lite"/>
    </source>
</evidence>
<feature type="compositionally biased region" description="Polar residues" evidence="1">
    <location>
        <begin position="318"/>
        <end position="335"/>
    </location>
</feature>
<keyword evidence="2" id="KW-1185">Reference proteome</keyword>